<evidence type="ECO:0000256" key="12">
    <source>
        <dbReference type="ARBA" id="ARBA00022824"/>
    </source>
</evidence>
<dbReference type="GO" id="GO:0005764">
    <property type="term" value="C:lysosome"/>
    <property type="evidence" value="ECO:0007669"/>
    <property type="project" value="UniProtKB-SubCell"/>
</dbReference>
<evidence type="ECO:0000256" key="6">
    <source>
        <dbReference type="ARBA" id="ARBA00022525"/>
    </source>
</evidence>
<keyword evidence="15" id="KW-0482">Metalloprotease</keyword>
<evidence type="ECO:0000256" key="15">
    <source>
        <dbReference type="ARBA" id="ARBA00023049"/>
    </source>
</evidence>
<keyword evidence="8" id="KW-0645">Protease</keyword>
<evidence type="ECO:0000256" key="20">
    <source>
        <dbReference type="ARBA" id="ARBA00033328"/>
    </source>
</evidence>
<evidence type="ECO:0000256" key="4">
    <source>
        <dbReference type="ARBA" id="ARBA00004613"/>
    </source>
</evidence>
<evidence type="ECO:0000256" key="2">
    <source>
        <dbReference type="ARBA" id="ARBA00004371"/>
    </source>
</evidence>
<evidence type="ECO:0000313" key="22">
    <source>
        <dbReference type="EMBL" id="HIR65327.1"/>
    </source>
</evidence>
<evidence type="ECO:0000256" key="17">
    <source>
        <dbReference type="ARBA" id="ARBA00023180"/>
    </source>
</evidence>
<dbReference type="Gene3D" id="3.50.30.30">
    <property type="match status" value="1"/>
</dbReference>
<keyword evidence="9" id="KW-0479">Metal-binding</keyword>
<dbReference type="GO" id="GO:0004180">
    <property type="term" value="F:carboxypeptidase activity"/>
    <property type="evidence" value="ECO:0007669"/>
    <property type="project" value="UniProtKB-KW"/>
</dbReference>
<name>A0A9D1E398_9BACT</name>
<keyword evidence="18" id="KW-0458">Lysosome</keyword>
<dbReference type="SUPFAM" id="SSF53187">
    <property type="entry name" value="Zn-dependent exopeptidases"/>
    <property type="match status" value="1"/>
</dbReference>
<dbReference type="GO" id="GO:0046872">
    <property type="term" value="F:metal ion binding"/>
    <property type="evidence" value="ECO:0007669"/>
    <property type="project" value="UniProtKB-KW"/>
</dbReference>
<dbReference type="Pfam" id="PF04389">
    <property type="entry name" value="Peptidase_M28"/>
    <property type="match status" value="1"/>
</dbReference>
<accession>A0A9D1E398</accession>
<evidence type="ECO:0000256" key="8">
    <source>
        <dbReference type="ARBA" id="ARBA00022670"/>
    </source>
</evidence>
<evidence type="ECO:0000256" key="14">
    <source>
        <dbReference type="ARBA" id="ARBA00023034"/>
    </source>
</evidence>
<sequence length="415" mass="46470">MQNYRSFDFLNKLYFVRTGGSPEEYSAAMLIKQECERLGAQAELEAFPVDGCKIAKAVLKNADTDKEYECCGVGMSGSTPVGGITAPFTYVTSVEDAEIQNLEGKICLVHTKLMKTKLYKKLVEKHASAVVLCCGDVYSPKEDVDLGAYMYRARHYDHGKIPAVCIRMSDAEKLLREKPSQVHVEMLEEEFKNNSHNVVATIEGSTFKDEIVAFTAHYDSVEFSKGVYDNATGSTAILQLLSYFLQNKPLRTLKFIWCGSEEMGLLGSKAYVEKHKEELDKYKLCINIDMLGVTIGSDIACCSSNMSLENYIRYLGCEVGFAIAAEQDVYSSDSTPFADSGVPAVSFARLAPKGGAEIHSHKDVLDFLEEENYYRSCNFIAEFARRLVNSRCFPVEKEIPDDVKQKIDKYYGRKE</sequence>
<dbReference type="Gene3D" id="3.40.630.10">
    <property type="entry name" value="Zn peptidases"/>
    <property type="match status" value="1"/>
</dbReference>
<dbReference type="PANTHER" id="PTHR12053">
    <property type="entry name" value="PROTEASE FAMILY M28 PLASMA GLUTAMATE CARBOXYPEPTIDASE-RELATED"/>
    <property type="match status" value="1"/>
</dbReference>
<keyword evidence="12" id="KW-0256">Endoplasmic reticulum</keyword>
<evidence type="ECO:0000256" key="16">
    <source>
        <dbReference type="ARBA" id="ARBA00023145"/>
    </source>
</evidence>
<evidence type="ECO:0000256" key="7">
    <source>
        <dbReference type="ARBA" id="ARBA00022645"/>
    </source>
</evidence>
<evidence type="ECO:0000256" key="18">
    <source>
        <dbReference type="ARBA" id="ARBA00023228"/>
    </source>
</evidence>
<keyword evidence="11" id="KW-0378">Hydrolase</keyword>
<dbReference type="Proteomes" id="UP000824200">
    <property type="component" value="Unassembled WGS sequence"/>
</dbReference>
<evidence type="ECO:0000256" key="9">
    <source>
        <dbReference type="ARBA" id="ARBA00022723"/>
    </source>
</evidence>
<reference evidence="22" key="2">
    <citation type="journal article" date="2021" name="PeerJ">
        <title>Extensive microbial diversity within the chicken gut microbiome revealed by metagenomics and culture.</title>
        <authorList>
            <person name="Gilroy R."/>
            <person name="Ravi A."/>
            <person name="Getino M."/>
            <person name="Pursley I."/>
            <person name="Horton D.L."/>
            <person name="Alikhan N.F."/>
            <person name="Baker D."/>
            <person name="Gharbi K."/>
            <person name="Hall N."/>
            <person name="Watson M."/>
            <person name="Adriaenssens E.M."/>
            <person name="Foster-Nyarko E."/>
            <person name="Jarju S."/>
            <person name="Secka A."/>
            <person name="Antonio M."/>
            <person name="Oren A."/>
            <person name="Chaudhuri R.R."/>
            <person name="La Ragione R."/>
            <person name="Hildebrand F."/>
            <person name="Pallen M.J."/>
        </authorList>
    </citation>
    <scope>NUCLEOTIDE SEQUENCE</scope>
    <source>
        <strain evidence="22">CHK121-14286</strain>
    </source>
</reference>
<keyword evidence="16" id="KW-0865">Zymogen</keyword>
<comment type="subunit">
    <text evidence="19">Homodimer. The monomeric form is inactive while the homodimer is active.</text>
</comment>
<evidence type="ECO:0000256" key="13">
    <source>
        <dbReference type="ARBA" id="ARBA00022833"/>
    </source>
</evidence>
<protein>
    <recommendedName>
        <fullName evidence="5">Carboxypeptidase Q</fullName>
    </recommendedName>
    <alternativeName>
        <fullName evidence="20">Plasma glutamate carboxypeptidase</fullName>
    </alternativeName>
</protein>
<dbReference type="EMBL" id="DVHL01000004">
    <property type="protein sequence ID" value="HIR65327.1"/>
    <property type="molecule type" value="Genomic_DNA"/>
</dbReference>
<dbReference type="PANTHER" id="PTHR12053:SF3">
    <property type="entry name" value="CARBOXYPEPTIDASE Q"/>
    <property type="match status" value="1"/>
</dbReference>
<keyword evidence="13" id="KW-0862">Zinc</keyword>
<keyword evidence="10" id="KW-0732">Signal</keyword>
<keyword evidence="6" id="KW-0964">Secreted</keyword>
<evidence type="ECO:0000256" key="10">
    <source>
        <dbReference type="ARBA" id="ARBA00022729"/>
    </source>
</evidence>
<dbReference type="InterPro" id="IPR007484">
    <property type="entry name" value="Peptidase_M28"/>
</dbReference>
<evidence type="ECO:0000256" key="11">
    <source>
        <dbReference type="ARBA" id="ARBA00022801"/>
    </source>
</evidence>
<comment type="subcellular location">
    <subcellularLocation>
        <location evidence="1">Endoplasmic reticulum</location>
    </subcellularLocation>
    <subcellularLocation>
        <location evidence="3">Golgi apparatus</location>
    </subcellularLocation>
    <subcellularLocation>
        <location evidence="2">Lysosome</location>
    </subcellularLocation>
    <subcellularLocation>
        <location evidence="4">Secreted</location>
    </subcellularLocation>
</comment>
<feature type="domain" description="Peptidase M28" evidence="21">
    <location>
        <begin position="197"/>
        <end position="381"/>
    </location>
</feature>
<keyword evidence="7" id="KW-0121">Carboxypeptidase</keyword>
<proteinExistence type="predicted"/>
<keyword evidence="14" id="KW-0333">Golgi apparatus</keyword>
<evidence type="ECO:0000313" key="23">
    <source>
        <dbReference type="Proteomes" id="UP000824200"/>
    </source>
</evidence>
<evidence type="ECO:0000259" key="21">
    <source>
        <dbReference type="Pfam" id="PF04389"/>
    </source>
</evidence>
<dbReference type="InterPro" id="IPR039866">
    <property type="entry name" value="CPQ"/>
</dbReference>
<organism evidence="22 23">
    <name type="scientific">Candidatus Fimimonas gallinarum</name>
    <dbReference type="NCBI Taxonomy" id="2840821"/>
    <lineage>
        <taxon>Bacteria</taxon>
        <taxon>Pseudomonadati</taxon>
        <taxon>Myxococcota</taxon>
        <taxon>Myxococcia</taxon>
        <taxon>Myxococcales</taxon>
        <taxon>Cystobacterineae</taxon>
        <taxon>Myxococcaceae</taxon>
        <taxon>Myxococcaceae incertae sedis</taxon>
        <taxon>Candidatus Fimimonas</taxon>
    </lineage>
</organism>
<comment type="caution">
    <text evidence="22">The sequence shown here is derived from an EMBL/GenBank/DDBJ whole genome shotgun (WGS) entry which is preliminary data.</text>
</comment>
<dbReference type="GO" id="GO:0006508">
    <property type="term" value="P:proteolysis"/>
    <property type="evidence" value="ECO:0007669"/>
    <property type="project" value="UniProtKB-KW"/>
</dbReference>
<reference evidence="22" key="1">
    <citation type="submission" date="2020-10" db="EMBL/GenBank/DDBJ databases">
        <authorList>
            <person name="Gilroy R."/>
        </authorList>
    </citation>
    <scope>NUCLEOTIDE SEQUENCE</scope>
    <source>
        <strain evidence="22">CHK121-14286</strain>
    </source>
</reference>
<gene>
    <name evidence="22" type="ORF">IAC95_00325</name>
</gene>
<keyword evidence="17" id="KW-0325">Glycoprotein</keyword>
<evidence type="ECO:0000256" key="5">
    <source>
        <dbReference type="ARBA" id="ARBA00014116"/>
    </source>
</evidence>
<evidence type="ECO:0000256" key="1">
    <source>
        <dbReference type="ARBA" id="ARBA00004240"/>
    </source>
</evidence>
<dbReference type="AlphaFoldDB" id="A0A9D1E398"/>
<evidence type="ECO:0000256" key="3">
    <source>
        <dbReference type="ARBA" id="ARBA00004555"/>
    </source>
</evidence>
<dbReference type="GO" id="GO:0070573">
    <property type="term" value="F:metallodipeptidase activity"/>
    <property type="evidence" value="ECO:0007669"/>
    <property type="project" value="InterPro"/>
</dbReference>
<dbReference type="GO" id="GO:0005576">
    <property type="term" value="C:extracellular region"/>
    <property type="evidence" value="ECO:0007669"/>
    <property type="project" value="UniProtKB-SubCell"/>
</dbReference>
<evidence type="ECO:0000256" key="19">
    <source>
        <dbReference type="ARBA" id="ARBA00025833"/>
    </source>
</evidence>